<dbReference type="Proteomes" id="UP000094065">
    <property type="component" value="Unassembled WGS sequence"/>
</dbReference>
<dbReference type="STRING" id="1295533.A0A1E3I4D1"/>
<organism evidence="1 2">
    <name type="scientific">Cryptococcus amylolentus CBS 6039</name>
    <dbReference type="NCBI Taxonomy" id="1295533"/>
    <lineage>
        <taxon>Eukaryota</taxon>
        <taxon>Fungi</taxon>
        <taxon>Dikarya</taxon>
        <taxon>Basidiomycota</taxon>
        <taxon>Agaricomycotina</taxon>
        <taxon>Tremellomycetes</taxon>
        <taxon>Tremellales</taxon>
        <taxon>Cryptococcaceae</taxon>
        <taxon>Cryptococcus</taxon>
    </lineage>
</organism>
<reference evidence="1 2" key="1">
    <citation type="submission" date="2016-06" db="EMBL/GenBank/DDBJ databases">
        <title>Evolution of pathogenesis and genome organization in the Tremellales.</title>
        <authorList>
            <person name="Cuomo C."/>
            <person name="Litvintseva A."/>
            <person name="Heitman J."/>
            <person name="Chen Y."/>
            <person name="Sun S."/>
            <person name="Springer D."/>
            <person name="Dromer F."/>
            <person name="Young S."/>
            <person name="Zeng Q."/>
            <person name="Chapman S."/>
            <person name="Gujja S."/>
            <person name="Saif S."/>
            <person name="Birren B."/>
        </authorList>
    </citation>
    <scope>NUCLEOTIDE SEQUENCE [LARGE SCALE GENOMIC DNA]</scope>
    <source>
        <strain evidence="1 2">CBS 6039</strain>
    </source>
</reference>
<sequence length="247" mass="27973">MWLPSKDNALADALSRHQWPEVCRLDRPAFWAALRWRAQRSSPCIYIPIIRCTPSRLDHRLAMSTPTPVTIPGSTGLTGSETSGPPHLLKPLLHHHRHPPPHPFPLPQMQTHKRPNSPRRTNLSLVLRCSRRYCPRKARTRGRSVYVVPATTRVNGKKDQEKVDSELNRDLVTRAKADGARTVSPSTDVKLTIPRLSSYLTLTHSPDSSFFHLRIKGQLEEHFATLGFDHVVILKLGMLLGPREQVD</sequence>
<dbReference type="OrthoDB" id="430436at2759"/>
<evidence type="ECO:0000313" key="1">
    <source>
        <dbReference type="EMBL" id="ODN82661.1"/>
    </source>
</evidence>
<evidence type="ECO:0000313" key="2">
    <source>
        <dbReference type="Proteomes" id="UP000094065"/>
    </source>
</evidence>
<proteinExistence type="predicted"/>
<dbReference type="GeneID" id="30152267"/>
<dbReference type="Gene3D" id="3.40.50.720">
    <property type="entry name" value="NAD(P)-binding Rossmann-like Domain"/>
    <property type="match status" value="1"/>
</dbReference>
<comment type="caution">
    <text evidence="1">The sequence shown here is derived from an EMBL/GenBank/DDBJ whole genome shotgun (WGS) entry which is preliminary data.</text>
</comment>
<keyword evidence="2" id="KW-1185">Reference proteome</keyword>
<accession>A0A1E3I4D1</accession>
<dbReference type="RefSeq" id="XP_018996661.1">
    <property type="nucleotide sequence ID" value="XM_019134234.1"/>
</dbReference>
<gene>
    <name evidence="1" type="ORF">L202_00958</name>
</gene>
<name>A0A1E3I4D1_9TREE</name>
<dbReference type="AlphaFoldDB" id="A0A1E3I4D1"/>
<protein>
    <submittedName>
        <fullName evidence="1">Uncharacterized protein</fullName>
    </submittedName>
</protein>
<dbReference type="EMBL" id="AWGJ01000002">
    <property type="protein sequence ID" value="ODN82661.1"/>
    <property type="molecule type" value="Genomic_DNA"/>
</dbReference>